<sequence>MRLGWRQWVSVLAMYVIALNTILWAALAPVPAAGSFDPLSAICHNVAQTADQTAQAPDGQPAKPSKACDHCSLCSATPFSSNGIDSVLAGILEPGRLLRVLQPSDAAHTTSVDASPSLARGPPIHNV</sequence>
<evidence type="ECO:0008006" key="4">
    <source>
        <dbReference type="Google" id="ProtNLM"/>
    </source>
</evidence>
<dbReference type="OrthoDB" id="8448841at2"/>
<evidence type="ECO:0000313" key="2">
    <source>
        <dbReference type="EMBL" id="RDV01256.1"/>
    </source>
</evidence>
<dbReference type="EMBL" id="QRGO01000003">
    <property type="protein sequence ID" value="RDV01256.1"/>
    <property type="molecule type" value="Genomic_DNA"/>
</dbReference>
<dbReference type="Proteomes" id="UP000263993">
    <property type="component" value="Unassembled WGS sequence"/>
</dbReference>
<proteinExistence type="predicted"/>
<organism evidence="2 3">
    <name type="scientific">Undibacter mobilis</name>
    <dbReference type="NCBI Taxonomy" id="2292256"/>
    <lineage>
        <taxon>Bacteria</taxon>
        <taxon>Pseudomonadati</taxon>
        <taxon>Pseudomonadota</taxon>
        <taxon>Alphaproteobacteria</taxon>
        <taxon>Hyphomicrobiales</taxon>
        <taxon>Nitrobacteraceae</taxon>
        <taxon>Undibacter</taxon>
    </lineage>
</organism>
<evidence type="ECO:0000313" key="3">
    <source>
        <dbReference type="Proteomes" id="UP000263993"/>
    </source>
</evidence>
<comment type="caution">
    <text evidence="2">The sequence shown here is derived from an EMBL/GenBank/DDBJ whole genome shotgun (WGS) entry which is preliminary data.</text>
</comment>
<evidence type="ECO:0000256" key="1">
    <source>
        <dbReference type="SAM" id="MobiDB-lite"/>
    </source>
</evidence>
<feature type="region of interest" description="Disordered" evidence="1">
    <location>
        <begin position="108"/>
        <end position="127"/>
    </location>
</feature>
<accession>A0A371B0Z9</accession>
<keyword evidence="3" id="KW-1185">Reference proteome</keyword>
<dbReference type="AlphaFoldDB" id="A0A371B0Z9"/>
<protein>
    <recommendedName>
        <fullName evidence="4">DUF2946 domain-containing protein</fullName>
    </recommendedName>
</protein>
<dbReference type="RefSeq" id="WP_115518774.1">
    <property type="nucleotide sequence ID" value="NZ_QRGO01000003.1"/>
</dbReference>
<gene>
    <name evidence="2" type="ORF">DXH78_18670</name>
</gene>
<name>A0A371B0Z9_9BRAD</name>
<reference evidence="3" key="1">
    <citation type="submission" date="2018-08" db="EMBL/GenBank/DDBJ databases">
        <authorList>
            <person name="Kim S.-J."/>
            <person name="Jung G.-Y."/>
        </authorList>
    </citation>
    <scope>NUCLEOTIDE SEQUENCE [LARGE SCALE GENOMIC DNA]</scope>
    <source>
        <strain evidence="3">GY_H</strain>
    </source>
</reference>